<keyword evidence="2" id="KW-0902">Two-component regulatory system</keyword>
<dbReference type="SMART" id="SM00448">
    <property type="entry name" value="REC"/>
    <property type="match status" value="1"/>
</dbReference>
<dbReference type="InterPro" id="IPR039420">
    <property type="entry name" value="WalR-like"/>
</dbReference>
<dbReference type="EMBL" id="VTPU01000006">
    <property type="protein sequence ID" value="TZG40100.1"/>
    <property type="molecule type" value="Genomic_DNA"/>
</dbReference>
<keyword evidence="1 4" id="KW-0597">Phosphoprotein</keyword>
<feature type="domain" description="Response regulatory" evidence="6">
    <location>
        <begin position="2"/>
        <end position="132"/>
    </location>
</feature>
<feature type="DNA-binding region" description="OmpR/PhoB-type" evidence="5">
    <location>
        <begin position="143"/>
        <end position="242"/>
    </location>
</feature>
<dbReference type="PANTHER" id="PTHR48111:SF40">
    <property type="entry name" value="PHOSPHATE REGULON TRANSCRIPTIONAL REGULATORY PROTEIN PHOB"/>
    <property type="match status" value="1"/>
</dbReference>
<dbReference type="PROSITE" id="PS50110">
    <property type="entry name" value="RESPONSE_REGULATORY"/>
    <property type="match status" value="1"/>
</dbReference>
<dbReference type="Pfam" id="PF00072">
    <property type="entry name" value="Response_reg"/>
    <property type="match status" value="1"/>
</dbReference>
<evidence type="ECO:0000256" key="3">
    <source>
        <dbReference type="ARBA" id="ARBA00023125"/>
    </source>
</evidence>
<dbReference type="InterPro" id="IPR011006">
    <property type="entry name" value="CheY-like_superfamily"/>
</dbReference>
<dbReference type="Proteomes" id="UP000324260">
    <property type="component" value="Unassembled WGS sequence"/>
</dbReference>
<gene>
    <name evidence="8" type="ORF">FZZ93_07580</name>
</gene>
<dbReference type="Pfam" id="PF00486">
    <property type="entry name" value="Trans_reg_C"/>
    <property type="match status" value="1"/>
</dbReference>
<dbReference type="CDD" id="cd00383">
    <property type="entry name" value="trans_reg_C"/>
    <property type="match status" value="1"/>
</dbReference>
<dbReference type="GO" id="GO:0000976">
    <property type="term" value="F:transcription cis-regulatory region binding"/>
    <property type="evidence" value="ECO:0007669"/>
    <property type="project" value="TreeGrafter"/>
</dbReference>
<evidence type="ECO:0000259" key="7">
    <source>
        <dbReference type="PROSITE" id="PS51755"/>
    </source>
</evidence>
<dbReference type="SUPFAM" id="SSF52172">
    <property type="entry name" value="CheY-like"/>
    <property type="match status" value="1"/>
</dbReference>
<dbReference type="PROSITE" id="PS51755">
    <property type="entry name" value="OMPR_PHOB"/>
    <property type="match status" value="1"/>
</dbReference>
<feature type="domain" description="OmpR/PhoB-type" evidence="7">
    <location>
        <begin position="143"/>
        <end position="242"/>
    </location>
</feature>
<keyword evidence="9" id="KW-1185">Reference proteome</keyword>
<dbReference type="SMART" id="SM00862">
    <property type="entry name" value="Trans_reg_C"/>
    <property type="match status" value="1"/>
</dbReference>
<dbReference type="GO" id="GO:0000156">
    <property type="term" value="F:phosphorelay response regulator activity"/>
    <property type="evidence" value="ECO:0007669"/>
    <property type="project" value="TreeGrafter"/>
</dbReference>
<dbReference type="RefSeq" id="WP_149321720.1">
    <property type="nucleotide sequence ID" value="NZ_JARWAH010000007.1"/>
</dbReference>
<dbReference type="GO" id="GO:0006355">
    <property type="term" value="P:regulation of DNA-templated transcription"/>
    <property type="evidence" value="ECO:0007669"/>
    <property type="project" value="InterPro"/>
</dbReference>
<dbReference type="PANTHER" id="PTHR48111">
    <property type="entry name" value="REGULATOR OF RPOS"/>
    <property type="match status" value="1"/>
</dbReference>
<evidence type="ECO:0000256" key="2">
    <source>
        <dbReference type="ARBA" id="ARBA00023012"/>
    </source>
</evidence>
<comment type="caution">
    <text evidence="8">The sequence shown here is derived from an EMBL/GenBank/DDBJ whole genome shotgun (WGS) entry which is preliminary data.</text>
</comment>
<dbReference type="InterPro" id="IPR016032">
    <property type="entry name" value="Sig_transdc_resp-reg_C-effctor"/>
</dbReference>
<evidence type="ECO:0000313" key="8">
    <source>
        <dbReference type="EMBL" id="TZG40100.1"/>
    </source>
</evidence>
<feature type="modified residue" description="4-aspartylphosphate" evidence="4">
    <location>
        <position position="66"/>
    </location>
</feature>
<dbReference type="Gene3D" id="3.40.50.2300">
    <property type="match status" value="1"/>
</dbReference>
<dbReference type="GO" id="GO:0032993">
    <property type="term" value="C:protein-DNA complex"/>
    <property type="evidence" value="ECO:0007669"/>
    <property type="project" value="TreeGrafter"/>
</dbReference>
<keyword evidence="3 5" id="KW-0238">DNA-binding</keyword>
<sequence>MFIAILEDDPVCLNQLTSLLHTASEKSSQDWQVDEGKTDWQIDEYQNAKDFIRGIKRKTYNLVLLDWMLPDMNGPEILHWMDEYFQSPPPVIMVTNRDTEQDVVEALKAGAEDFVSKPFRPDELVARVLTTLRRHHVSGRHRNESFTQGNITVSPKEEIISIGGEAVKLTHQEYRLALLLLRNLNHPLSRSYLYETVWGQEESPMSRTLDVHIYRLRRKLGLNAVNGWKLSSVYRYGYRLKRLDEEEQEVGEEV</sequence>
<dbReference type="InterPro" id="IPR036388">
    <property type="entry name" value="WH-like_DNA-bd_sf"/>
</dbReference>
<evidence type="ECO:0000256" key="4">
    <source>
        <dbReference type="PROSITE-ProRule" id="PRU00169"/>
    </source>
</evidence>
<dbReference type="SUPFAM" id="SSF46894">
    <property type="entry name" value="C-terminal effector domain of the bipartite response regulators"/>
    <property type="match status" value="1"/>
</dbReference>
<evidence type="ECO:0000313" key="9">
    <source>
        <dbReference type="Proteomes" id="UP000324260"/>
    </source>
</evidence>
<dbReference type="Gene3D" id="1.10.10.10">
    <property type="entry name" value="Winged helix-like DNA-binding domain superfamily/Winged helix DNA-binding domain"/>
    <property type="match status" value="1"/>
</dbReference>
<evidence type="ECO:0000256" key="5">
    <source>
        <dbReference type="PROSITE-ProRule" id="PRU01091"/>
    </source>
</evidence>
<proteinExistence type="predicted"/>
<dbReference type="InterPro" id="IPR001789">
    <property type="entry name" value="Sig_transdc_resp-reg_receiver"/>
</dbReference>
<name>A0A5D9DAF8_HALER</name>
<evidence type="ECO:0000256" key="1">
    <source>
        <dbReference type="ARBA" id="ARBA00022553"/>
    </source>
</evidence>
<evidence type="ECO:0000259" key="6">
    <source>
        <dbReference type="PROSITE" id="PS50110"/>
    </source>
</evidence>
<dbReference type="InterPro" id="IPR001867">
    <property type="entry name" value="OmpR/PhoB-type_DNA-bd"/>
</dbReference>
<dbReference type="GO" id="GO:0005829">
    <property type="term" value="C:cytosol"/>
    <property type="evidence" value="ECO:0007669"/>
    <property type="project" value="TreeGrafter"/>
</dbReference>
<accession>A0A5D9DAF8</accession>
<organism evidence="8 9">
    <name type="scientific">Halomonas eurihalina</name>
    <dbReference type="NCBI Taxonomy" id="42566"/>
    <lineage>
        <taxon>Bacteria</taxon>
        <taxon>Pseudomonadati</taxon>
        <taxon>Pseudomonadota</taxon>
        <taxon>Gammaproteobacteria</taxon>
        <taxon>Oceanospirillales</taxon>
        <taxon>Halomonadaceae</taxon>
        <taxon>Halomonas</taxon>
    </lineage>
</organism>
<reference evidence="8 9" key="1">
    <citation type="submission" date="2019-08" db="EMBL/GenBank/DDBJ databases">
        <title>Draft Genome Sequence of Halomonas eurihalina Isolated from Preserved Hide-surface.</title>
        <authorList>
            <person name="Hussain S.A."/>
            <person name="Xu A."/>
            <person name="Sarker M."/>
            <person name="Sommers C."/>
        </authorList>
    </citation>
    <scope>NUCLEOTIDE SEQUENCE [LARGE SCALE GENOMIC DNA]</scope>
    <source>
        <strain evidence="8 9">MS1</strain>
    </source>
</reference>
<protein>
    <submittedName>
        <fullName evidence="8">Response regulator transcription factor</fullName>
    </submittedName>
</protein>
<dbReference type="OrthoDB" id="9802426at2"/>
<dbReference type="AlphaFoldDB" id="A0A5D9DAF8"/>